<dbReference type="Pfam" id="PF13458">
    <property type="entry name" value="Peripla_BP_6"/>
    <property type="match status" value="1"/>
</dbReference>
<protein>
    <submittedName>
        <fullName evidence="6">ABC transporter substrate-binding protein</fullName>
    </submittedName>
</protein>
<sequence>MNRLQTMSVALIALTPLAAQAEVTICASLSVTGPAASLGIPEQQTLAFLPEEAGGQAIRYVVLDDATDPTKANTNARKCVEDEKADILLGSSTAPTSASVAAVAGETGTPVIALAPVTVDAAVEPWVYRSVQKNALMASALIEHMQKTGVTRLGFVGFADAYGEDWLKTVTPMLEAAGIKLVAVERFARTDTSVTGQVLKLVASAPDAVLVAGSGTPSALPAVGLRERGFAGQIYQTHGSATTEYIRVGGPSVEGSILPVGPVVVAPQLPVSHPSRGIGVEYYTAYVAQYGEGSVSAFGGMMFDAGQLAAAAIAAAEGTPGTPEYRMALRDALEGLTDVVSVNGVYNLSADDHYGHDQRSRVLVQVTDGAFKYLALD</sequence>
<dbReference type="AlphaFoldDB" id="A0A6L8VNS0"/>
<evidence type="ECO:0000313" key="6">
    <source>
        <dbReference type="EMBL" id="MZQ91132.1"/>
    </source>
</evidence>
<dbReference type="Gene3D" id="3.40.50.2300">
    <property type="match status" value="2"/>
</dbReference>
<dbReference type="GO" id="GO:0006865">
    <property type="term" value="P:amino acid transport"/>
    <property type="evidence" value="ECO:0007669"/>
    <property type="project" value="UniProtKB-KW"/>
</dbReference>
<feature type="domain" description="Leucine-binding protein" evidence="5">
    <location>
        <begin position="23"/>
        <end position="355"/>
    </location>
</feature>
<keyword evidence="3" id="KW-0029">Amino-acid transport</keyword>
<dbReference type="Proteomes" id="UP000477083">
    <property type="component" value="Unassembled WGS sequence"/>
</dbReference>
<name>A0A6L8VNS0_9RHOB</name>
<keyword evidence="7" id="KW-1185">Reference proteome</keyword>
<keyword evidence="2 4" id="KW-0732">Signal</keyword>
<evidence type="ECO:0000259" key="5">
    <source>
        <dbReference type="Pfam" id="PF13458"/>
    </source>
</evidence>
<gene>
    <name evidence="6" type="ORF">GS660_18740</name>
</gene>
<dbReference type="InterPro" id="IPR051010">
    <property type="entry name" value="BCAA_transport"/>
</dbReference>
<dbReference type="OrthoDB" id="435355at2"/>
<organism evidence="6 7">
    <name type="scientific">Frigidibacter albus</name>
    <dbReference type="NCBI Taxonomy" id="1465486"/>
    <lineage>
        <taxon>Bacteria</taxon>
        <taxon>Pseudomonadati</taxon>
        <taxon>Pseudomonadota</taxon>
        <taxon>Alphaproteobacteria</taxon>
        <taxon>Rhodobacterales</taxon>
        <taxon>Paracoccaceae</taxon>
        <taxon>Frigidibacter</taxon>
    </lineage>
</organism>
<dbReference type="EMBL" id="WWNR01000016">
    <property type="protein sequence ID" value="MZQ91132.1"/>
    <property type="molecule type" value="Genomic_DNA"/>
</dbReference>
<feature type="signal peptide" evidence="4">
    <location>
        <begin position="1"/>
        <end position="21"/>
    </location>
</feature>
<feature type="chain" id="PRO_5026742927" evidence="4">
    <location>
        <begin position="22"/>
        <end position="377"/>
    </location>
</feature>
<keyword evidence="3" id="KW-0813">Transport</keyword>
<dbReference type="InterPro" id="IPR028081">
    <property type="entry name" value="Leu-bd"/>
</dbReference>
<comment type="caution">
    <text evidence="6">The sequence shown here is derived from an EMBL/GenBank/DDBJ whole genome shotgun (WGS) entry which is preliminary data.</text>
</comment>
<dbReference type="PANTHER" id="PTHR30483">
    <property type="entry name" value="LEUCINE-SPECIFIC-BINDING PROTEIN"/>
    <property type="match status" value="1"/>
</dbReference>
<evidence type="ECO:0000256" key="2">
    <source>
        <dbReference type="ARBA" id="ARBA00022729"/>
    </source>
</evidence>
<dbReference type="SUPFAM" id="SSF53822">
    <property type="entry name" value="Periplasmic binding protein-like I"/>
    <property type="match status" value="1"/>
</dbReference>
<evidence type="ECO:0000256" key="3">
    <source>
        <dbReference type="ARBA" id="ARBA00022970"/>
    </source>
</evidence>
<evidence type="ECO:0000256" key="1">
    <source>
        <dbReference type="ARBA" id="ARBA00010062"/>
    </source>
</evidence>
<dbReference type="RefSeq" id="WP_161348515.1">
    <property type="nucleotide sequence ID" value="NZ_BMGW01000016.1"/>
</dbReference>
<evidence type="ECO:0000256" key="4">
    <source>
        <dbReference type="SAM" id="SignalP"/>
    </source>
</evidence>
<dbReference type="PANTHER" id="PTHR30483:SF38">
    <property type="entry name" value="BLR7848 PROTEIN"/>
    <property type="match status" value="1"/>
</dbReference>
<dbReference type="CDD" id="cd06333">
    <property type="entry name" value="PBP1_ABC_RPA1789-like"/>
    <property type="match status" value="1"/>
</dbReference>
<evidence type="ECO:0000313" key="7">
    <source>
        <dbReference type="Proteomes" id="UP000477083"/>
    </source>
</evidence>
<comment type="similarity">
    <text evidence="1">Belongs to the leucine-binding protein family.</text>
</comment>
<accession>A0A6L8VNS0</accession>
<dbReference type="InterPro" id="IPR028082">
    <property type="entry name" value="Peripla_BP_I"/>
</dbReference>
<reference evidence="6 7" key="1">
    <citation type="submission" date="2020-01" db="EMBL/GenBank/DDBJ databases">
        <title>Frigidibacter albus SP32T (=CGMCC 1.13995T).</title>
        <authorList>
            <person name="Liao X."/>
        </authorList>
    </citation>
    <scope>NUCLEOTIDE SEQUENCE [LARGE SCALE GENOMIC DNA]</scope>
    <source>
        <strain evidence="6 7">SP32</strain>
    </source>
</reference>
<proteinExistence type="inferred from homology"/>